<feature type="transmembrane region" description="Helical" evidence="2">
    <location>
        <begin position="296"/>
        <end position="329"/>
    </location>
</feature>
<dbReference type="AlphaFoldDB" id="A0A9W9GM39"/>
<feature type="region of interest" description="Disordered" evidence="1">
    <location>
        <begin position="126"/>
        <end position="150"/>
    </location>
</feature>
<reference evidence="3" key="2">
    <citation type="journal article" date="2023" name="IMA Fungus">
        <title>Comparative genomic study of the Penicillium genus elucidates a diverse pangenome and 15 lateral gene transfer events.</title>
        <authorList>
            <person name="Petersen C."/>
            <person name="Sorensen T."/>
            <person name="Nielsen M.R."/>
            <person name="Sondergaard T.E."/>
            <person name="Sorensen J.L."/>
            <person name="Fitzpatrick D.A."/>
            <person name="Frisvad J.C."/>
            <person name="Nielsen K.L."/>
        </authorList>
    </citation>
    <scope>NUCLEOTIDE SEQUENCE</scope>
    <source>
        <strain evidence="3">IBT 22155</strain>
    </source>
</reference>
<feature type="transmembrane region" description="Helical" evidence="2">
    <location>
        <begin position="253"/>
        <end position="276"/>
    </location>
</feature>
<dbReference type="RefSeq" id="XP_056518574.1">
    <property type="nucleotide sequence ID" value="XM_056668744.1"/>
</dbReference>
<dbReference type="Pfam" id="PF20246">
    <property type="entry name" value="DUF6601"/>
    <property type="match status" value="1"/>
</dbReference>
<sequence>MFINTEAFAPTTDKSDISTLLPASFRDDDLSLLAPLSDTSKFLHLDLSVQRLNDIQEYLWLAGRPMPPRPLNYQISVSRTIIVDEKIDMHLVWGPGRRIHIKPLPQYLLDSRFWAANLTCSCSSNLESDKTPTPDSANISPSSSNTDPDTCSRCDLSKSALGFLTSYIALIQYPSDFIIAQEYNLLPAELTWPQWRALVQNLLDDDVMNPDRINRRYKYGELRLSRLNKIYAFHLGSLFRGYRAKYQTYQELLHTYLAPITAMTVYFALVLTAMQVGLATEQLAGSQAFQRASYGFTVLSILGPLALVFLVLVVAAAHFAANALATLVFRRQRSGFFRRMAGRA</sequence>
<keyword evidence="2" id="KW-1133">Transmembrane helix</keyword>
<keyword evidence="2" id="KW-0812">Transmembrane</keyword>
<reference evidence="3" key="1">
    <citation type="submission" date="2022-11" db="EMBL/GenBank/DDBJ databases">
        <authorList>
            <person name="Petersen C."/>
        </authorList>
    </citation>
    <scope>NUCLEOTIDE SEQUENCE</scope>
    <source>
        <strain evidence="3">IBT 22155</strain>
    </source>
</reference>
<name>A0A9W9GM39_9EURO</name>
<gene>
    <name evidence="3" type="ORF">N7515_008000</name>
</gene>
<dbReference type="PANTHER" id="PTHR34414:SF1">
    <property type="entry name" value="SUBTILISIN-LIKE SERINE PROTEASE"/>
    <property type="match status" value="1"/>
</dbReference>
<dbReference type="Proteomes" id="UP001149079">
    <property type="component" value="Unassembled WGS sequence"/>
</dbReference>
<dbReference type="GeneID" id="81407914"/>
<proteinExistence type="predicted"/>
<evidence type="ECO:0000256" key="1">
    <source>
        <dbReference type="SAM" id="MobiDB-lite"/>
    </source>
</evidence>
<keyword evidence="4" id="KW-1185">Reference proteome</keyword>
<protein>
    <submittedName>
        <fullName evidence="3">Uncharacterized protein</fullName>
    </submittedName>
</protein>
<dbReference type="InterPro" id="IPR046536">
    <property type="entry name" value="DUF6601"/>
</dbReference>
<evidence type="ECO:0000313" key="4">
    <source>
        <dbReference type="Proteomes" id="UP001149079"/>
    </source>
</evidence>
<evidence type="ECO:0000313" key="3">
    <source>
        <dbReference type="EMBL" id="KAJ5124175.1"/>
    </source>
</evidence>
<accession>A0A9W9GM39</accession>
<organism evidence="3 4">
    <name type="scientific">Penicillium bovifimosum</name>
    <dbReference type="NCBI Taxonomy" id="126998"/>
    <lineage>
        <taxon>Eukaryota</taxon>
        <taxon>Fungi</taxon>
        <taxon>Dikarya</taxon>
        <taxon>Ascomycota</taxon>
        <taxon>Pezizomycotina</taxon>
        <taxon>Eurotiomycetes</taxon>
        <taxon>Eurotiomycetidae</taxon>
        <taxon>Eurotiales</taxon>
        <taxon>Aspergillaceae</taxon>
        <taxon>Penicillium</taxon>
    </lineage>
</organism>
<evidence type="ECO:0000256" key="2">
    <source>
        <dbReference type="SAM" id="Phobius"/>
    </source>
</evidence>
<dbReference type="OrthoDB" id="5086500at2759"/>
<feature type="compositionally biased region" description="Polar residues" evidence="1">
    <location>
        <begin position="133"/>
        <end position="149"/>
    </location>
</feature>
<dbReference type="PANTHER" id="PTHR34414">
    <property type="entry name" value="HET DOMAIN-CONTAINING PROTEIN-RELATED"/>
    <property type="match status" value="1"/>
</dbReference>
<dbReference type="EMBL" id="JAPQKL010000006">
    <property type="protein sequence ID" value="KAJ5124175.1"/>
    <property type="molecule type" value="Genomic_DNA"/>
</dbReference>
<comment type="caution">
    <text evidence="3">The sequence shown here is derived from an EMBL/GenBank/DDBJ whole genome shotgun (WGS) entry which is preliminary data.</text>
</comment>
<keyword evidence="2" id="KW-0472">Membrane</keyword>